<dbReference type="GO" id="GO:0002021">
    <property type="term" value="P:response to dietary excess"/>
    <property type="evidence" value="ECO:0007669"/>
    <property type="project" value="UniProtKB-ARBA"/>
</dbReference>
<dbReference type="STRING" id="885580.ENSFDAP00000004609"/>
<evidence type="ECO:0000256" key="3">
    <source>
        <dbReference type="ARBA" id="ARBA00021421"/>
    </source>
</evidence>
<proteinExistence type="inferred from homology"/>
<comment type="similarity">
    <text evidence="2">Belongs to the leptin family.</text>
</comment>
<gene>
    <name evidence="6" type="ORF">H920_09263</name>
</gene>
<evidence type="ECO:0000256" key="4">
    <source>
        <dbReference type="ARBA" id="ARBA00022525"/>
    </source>
</evidence>
<sequence>MELQRDPGTSSSESLEDGKETVLHQPFSNSSLGSYSSYVFKLHFGNLKGKDFKAQAGRPNKHILGRKMRCGPLCLFLWLWLCLSYIQAVPIQKVHDDTKILIKTIVSRINEISHMQSVSSKHKVTGLDFIPFYPDLSFSKMDQTLAVYQQIIINLSSRRTMVQISNDLDNLRNLVHMLASFRGCPVPQTRGPDLLENLGGAFKESIYSTEVVALSRLQRFLQEMLLQLDHSTMC</sequence>
<keyword evidence="4" id="KW-0964">Secreted</keyword>
<dbReference type="InterPro" id="IPR000065">
    <property type="entry name" value="Leptin"/>
</dbReference>
<dbReference type="FunFam" id="1.20.1250.10:FF:000008">
    <property type="entry name" value="Leptin"/>
    <property type="match status" value="1"/>
</dbReference>
<dbReference type="GO" id="GO:0006629">
    <property type="term" value="P:lipid metabolic process"/>
    <property type="evidence" value="ECO:0007669"/>
    <property type="project" value="TreeGrafter"/>
</dbReference>
<evidence type="ECO:0000256" key="5">
    <source>
        <dbReference type="ARBA" id="ARBA00030981"/>
    </source>
</evidence>
<evidence type="ECO:0000256" key="1">
    <source>
        <dbReference type="ARBA" id="ARBA00004613"/>
    </source>
</evidence>
<dbReference type="Proteomes" id="UP000028990">
    <property type="component" value="Unassembled WGS sequence"/>
</dbReference>
<dbReference type="GO" id="GO:0051897">
    <property type="term" value="P:positive regulation of phosphatidylinositol 3-kinase/protein kinase B signal transduction"/>
    <property type="evidence" value="ECO:0007669"/>
    <property type="project" value="TreeGrafter"/>
</dbReference>
<protein>
    <recommendedName>
        <fullName evidence="3">Leptin</fullName>
    </recommendedName>
    <alternativeName>
        <fullName evidence="5">Obesity factor</fullName>
    </alternativeName>
</protein>
<dbReference type="GO" id="GO:0032008">
    <property type="term" value="P:positive regulation of TOR signaling"/>
    <property type="evidence" value="ECO:0007669"/>
    <property type="project" value="TreeGrafter"/>
</dbReference>
<dbReference type="GO" id="GO:0051428">
    <property type="term" value="F:peptide hormone receptor binding"/>
    <property type="evidence" value="ECO:0007669"/>
    <property type="project" value="TreeGrafter"/>
</dbReference>
<dbReference type="AlphaFoldDB" id="A0A091E2N1"/>
<dbReference type="PANTHER" id="PTHR11724:SF1">
    <property type="entry name" value="LEPTIN"/>
    <property type="match status" value="1"/>
</dbReference>
<organism evidence="6 7">
    <name type="scientific">Fukomys damarensis</name>
    <name type="common">Damaraland mole rat</name>
    <name type="synonym">Cryptomys damarensis</name>
    <dbReference type="NCBI Taxonomy" id="885580"/>
    <lineage>
        <taxon>Eukaryota</taxon>
        <taxon>Metazoa</taxon>
        <taxon>Chordata</taxon>
        <taxon>Craniata</taxon>
        <taxon>Vertebrata</taxon>
        <taxon>Euteleostomi</taxon>
        <taxon>Mammalia</taxon>
        <taxon>Eutheria</taxon>
        <taxon>Euarchontoglires</taxon>
        <taxon>Glires</taxon>
        <taxon>Rodentia</taxon>
        <taxon>Hystricomorpha</taxon>
        <taxon>Bathyergidae</taxon>
        <taxon>Fukomys</taxon>
    </lineage>
</organism>
<evidence type="ECO:0000256" key="2">
    <source>
        <dbReference type="ARBA" id="ARBA00005834"/>
    </source>
</evidence>
<dbReference type="SUPFAM" id="SSF47266">
    <property type="entry name" value="4-helical cytokines"/>
    <property type="match status" value="1"/>
</dbReference>
<dbReference type="GO" id="GO:0006909">
    <property type="term" value="P:phagocytosis"/>
    <property type="evidence" value="ECO:0007669"/>
    <property type="project" value="UniProtKB-ARBA"/>
</dbReference>
<dbReference type="GO" id="GO:0051051">
    <property type="term" value="P:negative regulation of transport"/>
    <property type="evidence" value="ECO:0007669"/>
    <property type="project" value="UniProtKB-ARBA"/>
</dbReference>
<dbReference type="eggNOG" id="ENOG502S5K5">
    <property type="taxonomic scope" value="Eukaryota"/>
</dbReference>
<accession>A0A091E2N1</accession>
<comment type="subcellular location">
    <subcellularLocation>
        <location evidence="1">Secreted</location>
    </subcellularLocation>
</comment>
<dbReference type="GO" id="GO:0006112">
    <property type="term" value="P:energy reserve metabolic process"/>
    <property type="evidence" value="ECO:0007669"/>
    <property type="project" value="TreeGrafter"/>
</dbReference>
<dbReference type="PRINTS" id="PR00495">
    <property type="entry name" value="LEPTIN"/>
</dbReference>
<dbReference type="GO" id="GO:0046427">
    <property type="term" value="P:positive regulation of receptor signaling pathway via JAK-STAT"/>
    <property type="evidence" value="ECO:0007669"/>
    <property type="project" value="TreeGrafter"/>
</dbReference>
<name>A0A091E2N1_FUKDA</name>
<dbReference type="GO" id="GO:1900745">
    <property type="term" value="P:positive regulation of p38MAPK cascade"/>
    <property type="evidence" value="ECO:0007669"/>
    <property type="project" value="TreeGrafter"/>
</dbReference>
<reference evidence="6 7" key="1">
    <citation type="submission" date="2013-11" db="EMBL/GenBank/DDBJ databases">
        <title>The Damaraland mole rat (Fukomys damarensis) genome and evolution of African mole rats.</title>
        <authorList>
            <person name="Gladyshev V.N."/>
            <person name="Fang X."/>
        </authorList>
    </citation>
    <scope>NUCLEOTIDE SEQUENCE [LARGE SCALE GENOMIC DNA]</scope>
    <source>
        <tissue evidence="6">Liver</tissue>
    </source>
</reference>
<dbReference type="EMBL" id="KN122609">
    <property type="protein sequence ID" value="KFO29316.1"/>
    <property type="molecule type" value="Genomic_DNA"/>
</dbReference>
<keyword evidence="7" id="KW-1185">Reference proteome</keyword>
<evidence type="ECO:0000313" key="6">
    <source>
        <dbReference type="EMBL" id="KFO29316.1"/>
    </source>
</evidence>
<evidence type="ECO:0000313" key="7">
    <source>
        <dbReference type="Proteomes" id="UP000028990"/>
    </source>
</evidence>
<dbReference type="Pfam" id="PF02024">
    <property type="entry name" value="Leptin"/>
    <property type="match status" value="1"/>
</dbReference>
<dbReference type="PANTHER" id="PTHR11724">
    <property type="entry name" value="LEPTIN"/>
    <property type="match status" value="1"/>
</dbReference>
<dbReference type="GO" id="GO:0038108">
    <property type="term" value="P:negative regulation of appetite by leptin-mediated signaling pathway"/>
    <property type="evidence" value="ECO:0007669"/>
    <property type="project" value="TreeGrafter"/>
</dbReference>
<dbReference type="GO" id="GO:0005179">
    <property type="term" value="F:hormone activity"/>
    <property type="evidence" value="ECO:0007669"/>
    <property type="project" value="InterPro"/>
</dbReference>
<dbReference type="InterPro" id="IPR009079">
    <property type="entry name" value="4_helix_cytokine-like_core"/>
</dbReference>
<dbReference type="GO" id="GO:0005615">
    <property type="term" value="C:extracellular space"/>
    <property type="evidence" value="ECO:0007669"/>
    <property type="project" value="TreeGrafter"/>
</dbReference>
<dbReference type="GO" id="GO:0032868">
    <property type="term" value="P:response to insulin"/>
    <property type="evidence" value="ECO:0007669"/>
    <property type="project" value="TreeGrafter"/>
</dbReference>
<dbReference type="Gene3D" id="1.20.1250.10">
    <property type="match status" value="1"/>
</dbReference>